<dbReference type="Proteomes" id="UP001144612">
    <property type="component" value="Unassembled WGS sequence"/>
</dbReference>
<dbReference type="Pfam" id="PF02272">
    <property type="entry name" value="DHHA1"/>
    <property type="match status" value="1"/>
</dbReference>
<evidence type="ECO:0000259" key="5">
    <source>
        <dbReference type="SMART" id="SM00863"/>
    </source>
</evidence>
<dbReference type="EMBL" id="JAPQFJ010000004">
    <property type="protein sequence ID" value="MCY6958095.1"/>
    <property type="molecule type" value="Genomic_DNA"/>
</dbReference>
<feature type="domain" description="Threonyl/alanyl tRNA synthetase SAD" evidence="5">
    <location>
        <begin position="180"/>
        <end position="222"/>
    </location>
</feature>
<reference evidence="6" key="1">
    <citation type="submission" date="2022-12" db="EMBL/GenBank/DDBJ databases">
        <title>Clostridium sp. nov., isolated from industrial wastewater.</title>
        <authorList>
            <person name="Jiayan W."/>
        </authorList>
    </citation>
    <scope>NUCLEOTIDE SEQUENCE</scope>
    <source>
        <strain evidence="6">ZC22-4</strain>
    </source>
</reference>
<dbReference type="SUPFAM" id="SSF55186">
    <property type="entry name" value="ThrRS/AlaRS common domain"/>
    <property type="match status" value="1"/>
</dbReference>
<evidence type="ECO:0000256" key="3">
    <source>
        <dbReference type="ARBA" id="ARBA00022833"/>
    </source>
</evidence>
<evidence type="ECO:0000313" key="6">
    <source>
        <dbReference type="EMBL" id="MCY6958095.1"/>
    </source>
</evidence>
<organism evidence="6 7">
    <name type="scientific">Clostridium brassicae</name>
    <dbReference type="NCBI Taxonomy" id="2999072"/>
    <lineage>
        <taxon>Bacteria</taxon>
        <taxon>Bacillati</taxon>
        <taxon>Bacillota</taxon>
        <taxon>Clostridia</taxon>
        <taxon>Eubacteriales</taxon>
        <taxon>Clostridiaceae</taxon>
        <taxon>Clostridium</taxon>
    </lineage>
</organism>
<dbReference type="InterPro" id="IPR003156">
    <property type="entry name" value="DHHA1_dom"/>
</dbReference>
<gene>
    <name evidence="6" type="ORF">OW729_05670</name>
</gene>
<dbReference type="PANTHER" id="PTHR43462:SF1">
    <property type="entry name" value="ALANYL-TRNA EDITING PROTEIN AARSD1"/>
    <property type="match status" value="1"/>
</dbReference>
<name>A0ABT4D727_9CLOT</name>
<dbReference type="Pfam" id="PF07973">
    <property type="entry name" value="tRNA_SAD"/>
    <property type="match status" value="1"/>
</dbReference>
<comment type="caution">
    <text evidence="6">The sequence shown here is derived from an EMBL/GenBank/DDBJ whole genome shotgun (WGS) entry which is preliminary data.</text>
</comment>
<dbReference type="SMART" id="SM00863">
    <property type="entry name" value="tRNA_SAD"/>
    <property type="match status" value="1"/>
</dbReference>
<dbReference type="SUPFAM" id="SSF50447">
    <property type="entry name" value="Translation proteins"/>
    <property type="match status" value="1"/>
</dbReference>
<protein>
    <submittedName>
        <fullName evidence="6">DHHA1 domain-containing protein</fullName>
    </submittedName>
</protein>
<dbReference type="InterPro" id="IPR018163">
    <property type="entry name" value="Thr/Ala-tRNA-synth_IIc_edit"/>
</dbReference>
<evidence type="ECO:0000313" key="7">
    <source>
        <dbReference type="Proteomes" id="UP001144612"/>
    </source>
</evidence>
<evidence type="ECO:0000256" key="4">
    <source>
        <dbReference type="SAM" id="Coils"/>
    </source>
</evidence>
<dbReference type="Gene3D" id="3.10.310.40">
    <property type="match status" value="1"/>
</dbReference>
<dbReference type="InterPro" id="IPR012947">
    <property type="entry name" value="tRNA_SAD"/>
</dbReference>
<evidence type="ECO:0000256" key="2">
    <source>
        <dbReference type="ARBA" id="ARBA00022723"/>
    </source>
</evidence>
<dbReference type="InterPro" id="IPR009000">
    <property type="entry name" value="Transl_B-barrel_sf"/>
</dbReference>
<keyword evidence="7" id="KW-1185">Reference proteome</keyword>
<comment type="cofactor">
    <cofactor evidence="1">
        <name>Zn(2+)</name>
        <dbReference type="ChEBI" id="CHEBI:29105"/>
    </cofactor>
</comment>
<dbReference type="InterPro" id="IPR051335">
    <property type="entry name" value="Alanyl-tRNA_Editing_Enzymes"/>
</dbReference>
<feature type="coiled-coil region" evidence="4">
    <location>
        <begin position="251"/>
        <end position="285"/>
    </location>
</feature>
<proteinExistence type="predicted"/>
<sequence>MQKLYYENQYIKVFTAEIINILEVNNEFHILLDKTYFYPGDGNQPCDTGYLESIPVLRVYEKDGSIYHVTEKKPIKIHKIKCSINWKNRFDSMQQHLGQHILSSCFLNLFNGNTIESKLGENYCTIDIDKIFDMSQVEESEKLSNKIIFDNIPVEFIYPSKSELKKLSLKKTLIKASEQIRVFKIDDIFITPCFGIHPNSTIEVQLIKIIKWENHKNFTRITFLCGKRAIEDYFSKDMFISKICTDLKCDKEEALVKIQNITQDLRKTTHENNNLKTKIADYEIQNMINNCDKLNNINIIKSVYDNSDFKYINLLASKLTSFQNVIVLFAIKDDDKARLIFMCSKDLKVISMNSLLKDSITLIDGNGGGSDFSAQGGGKNTSNLDSALEYAFMKIKNCLNSK</sequence>
<dbReference type="Gene3D" id="3.30.980.10">
    <property type="entry name" value="Threonyl-trna Synthetase, Chain A, domain 2"/>
    <property type="match status" value="1"/>
</dbReference>
<accession>A0ABT4D727</accession>
<keyword evidence="2" id="KW-0479">Metal-binding</keyword>
<dbReference type="PANTHER" id="PTHR43462">
    <property type="entry name" value="ALANYL-TRNA EDITING PROTEIN"/>
    <property type="match status" value="1"/>
</dbReference>
<evidence type="ECO:0000256" key="1">
    <source>
        <dbReference type="ARBA" id="ARBA00001947"/>
    </source>
</evidence>
<keyword evidence="4" id="KW-0175">Coiled coil</keyword>
<keyword evidence="3" id="KW-0862">Zinc</keyword>
<dbReference type="Gene3D" id="2.40.30.130">
    <property type="match status" value="1"/>
</dbReference>
<dbReference type="RefSeq" id="WP_268060505.1">
    <property type="nucleotide sequence ID" value="NZ_JAPQFJ010000004.1"/>
</dbReference>